<proteinExistence type="predicted"/>
<dbReference type="EMBL" id="CM051394">
    <property type="protein sequence ID" value="KAJ4730083.1"/>
    <property type="molecule type" value="Genomic_DNA"/>
</dbReference>
<organism evidence="1 2">
    <name type="scientific">Melia azedarach</name>
    <name type="common">Chinaberry tree</name>
    <dbReference type="NCBI Taxonomy" id="155640"/>
    <lineage>
        <taxon>Eukaryota</taxon>
        <taxon>Viridiplantae</taxon>
        <taxon>Streptophyta</taxon>
        <taxon>Embryophyta</taxon>
        <taxon>Tracheophyta</taxon>
        <taxon>Spermatophyta</taxon>
        <taxon>Magnoliopsida</taxon>
        <taxon>eudicotyledons</taxon>
        <taxon>Gunneridae</taxon>
        <taxon>Pentapetalae</taxon>
        <taxon>rosids</taxon>
        <taxon>malvids</taxon>
        <taxon>Sapindales</taxon>
        <taxon>Meliaceae</taxon>
        <taxon>Melia</taxon>
    </lineage>
</organism>
<dbReference type="Proteomes" id="UP001164539">
    <property type="component" value="Chromosome 1"/>
</dbReference>
<evidence type="ECO:0000313" key="1">
    <source>
        <dbReference type="EMBL" id="KAJ4730083.1"/>
    </source>
</evidence>
<comment type="caution">
    <text evidence="1">The sequence shown here is derived from an EMBL/GenBank/DDBJ whole genome shotgun (WGS) entry which is preliminary data.</text>
</comment>
<gene>
    <name evidence="1" type="ORF">OWV82_002759</name>
</gene>
<protein>
    <submittedName>
        <fullName evidence="1">Clavata3/esr-related 20</fullName>
    </submittedName>
</protein>
<keyword evidence="2" id="KW-1185">Reference proteome</keyword>
<reference evidence="1 2" key="1">
    <citation type="journal article" date="2023" name="Science">
        <title>Complex scaffold remodeling in plant triterpene biosynthesis.</title>
        <authorList>
            <person name="De La Pena R."/>
            <person name="Hodgson H."/>
            <person name="Liu J.C."/>
            <person name="Stephenson M.J."/>
            <person name="Martin A.C."/>
            <person name="Owen C."/>
            <person name="Harkess A."/>
            <person name="Leebens-Mack J."/>
            <person name="Jimenez L.E."/>
            <person name="Osbourn A."/>
            <person name="Sattely E.S."/>
        </authorList>
    </citation>
    <scope>NUCLEOTIDE SEQUENCE [LARGE SCALE GENOMIC DNA]</scope>
    <source>
        <strain evidence="2">cv. JPN11</strain>
        <tissue evidence="1">Leaf</tissue>
    </source>
</reference>
<evidence type="ECO:0000313" key="2">
    <source>
        <dbReference type="Proteomes" id="UP001164539"/>
    </source>
</evidence>
<accession>A0ACC1Z2X7</accession>
<sequence length="85" mass="9767">MNHFQKFCLLLSFLLLLLLLVSTPRIEAARWRSFSSPSGRTHQQLQVFNSSNSADPFTSSHGAREFESQKRRVPTGSNPLHNKRR</sequence>
<name>A0ACC1Z2X7_MELAZ</name>